<dbReference type="SUPFAM" id="SSF55347">
    <property type="entry name" value="Glyceraldehyde-3-phosphate dehydrogenase-like, C-terminal domain"/>
    <property type="match status" value="1"/>
</dbReference>
<comment type="caution">
    <text evidence="2">The sequence shown here is derived from an EMBL/GenBank/DDBJ whole genome shotgun (WGS) entry which is preliminary data.</text>
</comment>
<dbReference type="InterPro" id="IPR026877">
    <property type="entry name" value="DXPR_C"/>
</dbReference>
<dbReference type="PANTHER" id="PTHR30525">
    <property type="entry name" value="1-DEOXY-D-XYLULOSE 5-PHOSPHATE REDUCTOISOMERASE"/>
    <property type="match status" value="1"/>
</dbReference>
<dbReference type="EMBL" id="DVJK01000152">
    <property type="protein sequence ID" value="HIS66979.1"/>
    <property type="molecule type" value="Genomic_DNA"/>
</dbReference>
<dbReference type="Pfam" id="PF13288">
    <property type="entry name" value="DXPR_C"/>
    <property type="match status" value="1"/>
</dbReference>
<dbReference type="AlphaFoldDB" id="A0A9D1FDU7"/>
<evidence type="ECO:0000313" key="3">
    <source>
        <dbReference type="Proteomes" id="UP000824001"/>
    </source>
</evidence>
<reference evidence="2" key="1">
    <citation type="submission" date="2020-10" db="EMBL/GenBank/DDBJ databases">
        <authorList>
            <person name="Gilroy R."/>
        </authorList>
    </citation>
    <scope>NUCLEOTIDE SEQUENCE</scope>
    <source>
        <strain evidence="2">ChiHjej10B9-9673</strain>
    </source>
</reference>
<sequence length="153" mass="16406">SPEDIEVLIHPESVVHSAVELVDGTVIAQLGVPDMGLPIQYALTYPERCPSASERLDLTRLAGLSFLRPELEKTPCLALAMDCARRGGNAPAVMSAANEAAVGAFLKGKLGYNEIYESVAWVLGRIGFIAEPSLEEIIASDGEARTLFKESYS</sequence>
<accession>A0A9D1FDU7</accession>
<name>A0A9D1FDU7_9FIRM</name>
<evidence type="ECO:0000259" key="1">
    <source>
        <dbReference type="Pfam" id="PF13288"/>
    </source>
</evidence>
<dbReference type="PANTHER" id="PTHR30525:SF0">
    <property type="entry name" value="1-DEOXY-D-XYLULOSE 5-PHOSPHATE REDUCTOISOMERASE, CHLOROPLASTIC"/>
    <property type="match status" value="1"/>
</dbReference>
<dbReference type="GO" id="GO:0051484">
    <property type="term" value="P:isopentenyl diphosphate biosynthetic process, methylerythritol 4-phosphate pathway involved in terpenoid biosynthetic process"/>
    <property type="evidence" value="ECO:0007669"/>
    <property type="project" value="TreeGrafter"/>
</dbReference>
<dbReference type="Proteomes" id="UP000824001">
    <property type="component" value="Unassembled WGS sequence"/>
</dbReference>
<dbReference type="Gene3D" id="1.10.1740.10">
    <property type="match status" value="1"/>
</dbReference>
<proteinExistence type="predicted"/>
<feature type="non-terminal residue" evidence="2">
    <location>
        <position position="1"/>
    </location>
</feature>
<dbReference type="GO" id="GO:0030604">
    <property type="term" value="F:1-deoxy-D-xylulose-5-phosphate reductoisomerase activity"/>
    <property type="evidence" value="ECO:0007669"/>
    <property type="project" value="InterPro"/>
</dbReference>
<organism evidence="2 3">
    <name type="scientific">Candidatus Scatomorpha merdipullorum</name>
    <dbReference type="NCBI Taxonomy" id="2840927"/>
    <lineage>
        <taxon>Bacteria</taxon>
        <taxon>Bacillati</taxon>
        <taxon>Bacillota</taxon>
        <taxon>Clostridia</taxon>
        <taxon>Eubacteriales</taxon>
        <taxon>Candidatus Scatomorpha</taxon>
    </lineage>
</organism>
<dbReference type="GO" id="GO:0030145">
    <property type="term" value="F:manganese ion binding"/>
    <property type="evidence" value="ECO:0007669"/>
    <property type="project" value="TreeGrafter"/>
</dbReference>
<protein>
    <submittedName>
        <fullName evidence="2">1-deoxy-D-xylulose-5-phosphate reductoisomerase</fullName>
    </submittedName>
</protein>
<evidence type="ECO:0000313" key="2">
    <source>
        <dbReference type="EMBL" id="HIS66979.1"/>
    </source>
</evidence>
<gene>
    <name evidence="2" type="ORF">IAC18_05385</name>
</gene>
<dbReference type="SUPFAM" id="SSF69055">
    <property type="entry name" value="1-deoxy-D-xylulose-5-phosphate reductoisomerase, C-terminal domain"/>
    <property type="match status" value="1"/>
</dbReference>
<dbReference type="InterPro" id="IPR003821">
    <property type="entry name" value="DXP_reductoisomerase"/>
</dbReference>
<dbReference type="InterPro" id="IPR036169">
    <property type="entry name" value="DXPR_C_sf"/>
</dbReference>
<dbReference type="GO" id="GO:0070402">
    <property type="term" value="F:NADPH binding"/>
    <property type="evidence" value="ECO:0007669"/>
    <property type="project" value="TreeGrafter"/>
</dbReference>
<reference evidence="2" key="2">
    <citation type="journal article" date="2021" name="PeerJ">
        <title>Extensive microbial diversity within the chicken gut microbiome revealed by metagenomics and culture.</title>
        <authorList>
            <person name="Gilroy R."/>
            <person name="Ravi A."/>
            <person name="Getino M."/>
            <person name="Pursley I."/>
            <person name="Horton D.L."/>
            <person name="Alikhan N.F."/>
            <person name="Baker D."/>
            <person name="Gharbi K."/>
            <person name="Hall N."/>
            <person name="Watson M."/>
            <person name="Adriaenssens E.M."/>
            <person name="Foster-Nyarko E."/>
            <person name="Jarju S."/>
            <person name="Secka A."/>
            <person name="Antonio M."/>
            <person name="Oren A."/>
            <person name="Chaudhuri R.R."/>
            <person name="La Ragione R."/>
            <person name="Hildebrand F."/>
            <person name="Pallen M.J."/>
        </authorList>
    </citation>
    <scope>NUCLEOTIDE SEQUENCE</scope>
    <source>
        <strain evidence="2">ChiHjej10B9-9673</strain>
    </source>
</reference>
<feature type="domain" description="DXP reductoisomerase C-terminal" evidence="1">
    <location>
        <begin position="30"/>
        <end position="146"/>
    </location>
</feature>